<dbReference type="AlphaFoldDB" id="A0A1R2CIP4"/>
<evidence type="ECO:0000256" key="1">
    <source>
        <dbReference type="SAM" id="MobiDB-lite"/>
    </source>
</evidence>
<keyword evidence="4" id="KW-1185">Reference proteome</keyword>
<gene>
    <name evidence="3" type="ORF">SteCoe_2565</name>
    <name evidence="2" type="ORF">SteCoe_9106</name>
</gene>
<protein>
    <submittedName>
        <fullName evidence="2">Uncharacterized protein</fullName>
    </submittedName>
</protein>
<dbReference type="Proteomes" id="UP000187209">
    <property type="component" value="Unassembled WGS sequence"/>
</dbReference>
<dbReference type="EMBL" id="MPUH01000028">
    <property type="protein sequence ID" value="OMJ94360.1"/>
    <property type="molecule type" value="Genomic_DNA"/>
</dbReference>
<evidence type="ECO:0000313" key="3">
    <source>
        <dbReference type="EMBL" id="OMJ94360.1"/>
    </source>
</evidence>
<comment type="caution">
    <text evidence="2">The sequence shown here is derived from an EMBL/GenBank/DDBJ whole genome shotgun (WGS) entry which is preliminary data.</text>
</comment>
<evidence type="ECO:0000313" key="2">
    <source>
        <dbReference type="EMBL" id="OMJ88899.1"/>
    </source>
</evidence>
<name>A0A1R2CIP4_9CILI</name>
<organism evidence="2 4">
    <name type="scientific">Stentor coeruleus</name>
    <dbReference type="NCBI Taxonomy" id="5963"/>
    <lineage>
        <taxon>Eukaryota</taxon>
        <taxon>Sar</taxon>
        <taxon>Alveolata</taxon>
        <taxon>Ciliophora</taxon>
        <taxon>Postciliodesmatophora</taxon>
        <taxon>Heterotrichea</taxon>
        <taxon>Heterotrichida</taxon>
        <taxon>Stentoridae</taxon>
        <taxon>Stentor</taxon>
    </lineage>
</organism>
<dbReference type="EMBL" id="MPUH01000139">
    <property type="protein sequence ID" value="OMJ88899.1"/>
    <property type="molecule type" value="Genomic_DNA"/>
</dbReference>
<feature type="region of interest" description="Disordered" evidence="1">
    <location>
        <begin position="1"/>
        <end position="21"/>
    </location>
</feature>
<proteinExistence type="predicted"/>
<evidence type="ECO:0000313" key="4">
    <source>
        <dbReference type="Proteomes" id="UP000187209"/>
    </source>
</evidence>
<reference evidence="2 4" key="1">
    <citation type="submission" date="2016-11" db="EMBL/GenBank/DDBJ databases">
        <title>The macronuclear genome of Stentor coeruleus: a giant cell with tiny introns.</title>
        <authorList>
            <person name="Slabodnick M."/>
            <person name="Ruby J.G."/>
            <person name="Reiff S.B."/>
            <person name="Swart E.C."/>
            <person name="Gosai S."/>
            <person name="Prabakaran S."/>
            <person name="Witkowska E."/>
            <person name="Larue G.E."/>
            <person name="Fisher S."/>
            <person name="Freeman R.M."/>
            <person name="Gunawardena J."/>
            <person name="Chu W."/>
            <person name="Stover N.A."/>
            <person name="Gregory B.D."/>
            <person name="Nowacki M."/>
            <person name="Derisi J."/>
            <person name="Roy S.W."/>
            <person name="Marshall W.F."/>
            <person name="Sood P."/>
        </authorList>
    </citation>
    <scope>NUCLEOTIDE SEQUENCE [LARGE SCALE GENOMIC DNA]</scope>
    <source>
        <strain evidence="2">WM001</strain>
    </source>
</reference>
<accession>A0A1R2CIP4</accession>
<sequence>MDIKQLQKLHHNPTNEHLQPEMRPKGNFEEILKCDDYQEFFALNFCEVGNLYKAEKTIIRFKHESDLIITKCEGPLKETIEFKVEFSSRNRFESGINYLGVIKITNPEEKQSFIRIFGEGSYDPGSPEKYLSKHDYTIINGFIVTALYSARRGAPKTFIDRIFQIIKCHPVCVKHNLMIEYMEYQINTACYNFEEPEGYEYFLKNWAEKNYQLMRNKEYEDLLTYIYLTHSFEEKHIFPCKSYIDALVTNRNARNEIIAFANEEPNVYIKPDLKFVQKFCKIKDKCIDMRILEEQAEFNDQKYREAIADVLRKRDEESSDPSIRNLTDLYYQCRIF</sequence>
<dbReference type="OrthoDB" id="325628at2759"/>